<feature type="domain" description="Expansin-like EG45" evidence="2">
    <location>
        <begin position="37"/>
        <end position="137"/>
    </location>
</feature>
<feature type="chain" id="PRO_5042913978" description="Expansin-like EG45 domain-containing protein" evidence="1">
    <location>
        <begin position="24"/>
        <end position="137"/>
    </location>
</feature>
<dbReference type="SUPFAM" id="SSF50685">
    <property type="entry name" value="Barwin-like endoglucanases"/>
    <property type="match status" value="1"/>
</dbReference>
<dbReference type="PANTHER" id="PTHR47480">
    <property type="entry name" value="EG45-LIKE DOMAIN CONTAINING PROTEIN"/>
    <property type="match status" value="1"/>
</dbReference>
<accession>A0AAN7LKR6</accession>
<sequence length="137" mass="14792">MKLLQSSKFLLLILYLSATLARGDVGRAAHYSPPYIPTACNGNDPSQFPSNNLFAAAGEGIWDNGSACGRRYLVRCISATVFGTCKLGQTIQVTIVDRAYRAVSRPSSNDATIVLSTTAFENIARAAAWVNIEYVEV</sequence>
<evidence type="ECO:0000313" key="4">
    <source>
        <dbReference type="Proteomes" id="UP001346149"/>
    </source>
</evidence>
<gene>
    <name evidence="3" type="ORF">SAY86_011228</name>
</gene>
<dbReference type="CDD" id="cd22269">
    <property type="entry name" value="DPBB_EG45-like"/>
    <property type="match status" value="1"/>
</dbReference>
<dbReference type="AlphaFoldDB" id="A0AAN7LKR6"/>
<dbReference type="Gene3D" id="2.40.40.10">
    <property type="entry name" value="RlpA-like domain"/>
    <property type="match status" value="1"/>
</dbReference>
<organism evidence="3 4">
    <name type="scientific">Trapa natans</name>
    <name type="common">Water chestnut</name>
    <dbReference type="NCBI Taxonomy" id="22666"/>
    <lineage>
        <taxon>Eukaryota</taxon>
        <taxon>Viridiplantae</taxon>
        <taxon>Streptophyta</taxon>
        <taxon>Embryophyta</taxon>
        <taxon>Tracheophyta</taxon>
        <taxon>Spermatophyta</taxon>
        <taxon>Magnoliopsida</taxon>
        <taxon>eudicotyledons</taxon>
        <taxon>Gunneridae</taxon>
        <taxon>Pentapetalae</taxon>
        <taxon>rosids</taxon>
        <taxon>malvids</taxon>
        <taxon>Myrtales</taxon>
        <taxon>Lythraceae</taxon>
        <taxon>Trapa</taxon>
    </lineage>
</organism>
<evidence type="ECO:0000256" key="1">
    <source>
        <dbReference type="SAM" id="SignalP"/>
    </source>
</evidence>
<feature type="signal peptide" evidence="1">
    <location>
        <begin position="1"/>
        <end position="23"/>
    </location>
</feature>
<dbReference type="Pfam" id="PF03330">
    <property type="entry name" value="DPBB_1"/>
    <property type="match status" value="1"/>
</dbReference>
<dbReference type="InterPro" id="IPR007112">
    <property type="entry name" value="Expansin/allergen_DPBB_dom"/>
</dbReference>
<dbReference type="InterPro" id="IPR036908">
    <property type="entry name" value="RlpA-like_sf"/>
</dbReference>
<name>A0AAN7LKR6_TRANT</name>
<dbReference type="Proteomes" id="UP001346149">
    <property type="component" value="Unassembled WGS sequence"/>
</dbReference>
<keyword evidence="1" id="KW-0732">Signal</keyword>
<dbReference type="EMBL" id="JAXQNO010000012">
    <property type="protein sequence ID" value="KAK4787395.1"/>
    <property type="molecule type" value="Genomic_DNA"/>
</dbReference>
<protein>
    <recommendedName>
        <fullName evidence="2">Expansin-like EG45 domain-containing protein</fullName>
    </recommendedName>
</protein>
<dbReference type="InterPro" id="IPR009009">
    <property type="entry name" value="RlpA-like_DPBB"/>
</dbReference>
<reference evidence="3 4" key="1">
    <citation type="journal article" date="2023" name="Hortic Res">
        <title>Pangenome of water caltrop reveals structural variations and asymmetric subgenome divergence after allopolyploidization.</title>
        <authorList>
            <person name="Zhang X."/>
            <person name="Chen Y."/>
            <person name="Wang L."/>
            <person name="Yuan Y."/>
            <person name="Fang M."/>
            <person name="Shi L."/>
            <person name="Lu R."/>
            <person name="Comes H.P."/>
            <person name="Ma Y."/>
            <person name="Chen Y."/>
            <person name="Huang G."/>
            <person name="Zhou Y."/>
            <person name="Zheng Z."/>
            <person name="Qiu Y."/>
        </authorList>
    </citation>
    <scope>NUCLEOTIDE SEQUENCE [LARGE SCALE GENOMIC DNA]</scope>
    <source>
        <strain evidence="3">F231</strain>
    </source>
</reference>
<evidence type="ECO:0000313" key="3">
    <source>
        <dbReference type="EMBL" id="KAK4787395.1"/>
    </source>
</evidence>
<proteinExistence type="predicted"/>
<comment type="caution">
    <text evidence="3">The sequence shown here is derived from an EMBL/GenBank/DDBJ whole genome shotgun (WGS) entry which is preliminary data.</text>
</comment>
<dbReference type="PANTHER" id="PTHR47480:SF15">
    <property type="entry name" value="RARE LIPOPROTEIN A-LIKE DOUBLE-PSI BETA-BARREL PROTEIN"/>
    <property type="match status" value="1"/>
</dbReference>
<dbReference type="PROSITE" id="PS50842">
    <property type="entry name" value="EXPANSIN_EG45"/>
    <property type="match status" value="1"/>
</dbReference>
<evidence type="ECO:0000259" key="2">
    <source>
        <dbReference type="PROSITE" id="PS50842"/>
    </source>
</evidence>
<keyword evidence="4" id="KW-1185">Reference proteome</keyword>